<protein>
    <recommendedName>
        <fullName evidence="1">Mutator-like transposase domain-containing protein</fullName>
    </recommendedName>
</protein>
<accession>A0A1X7VJA9</accession>
<name>A0A1X7VJA9_AMPQE</name>
<reference evidence="2" key="1">
    <citation type="submission" date="2017-05" db="UniProtKB">
        <authorList>
            <consortium name="EnsemblMetazoa"/>
        </authorList>
    </citation>
    <scope>IDENTIFICATION</scope>
</reference>
<dbReference type="EnsemblMetazoa" id="Aqu2.1.40436_001">
    <property type="protein sequence ID" value="Aqu2.1.40436_001"/>
    <property type="gene ID" value="Aqu2.1.40436"/>
</dbReference>
<proteinExistence type="predicted"/>
<sequence length="203" mass="22528">MRIHPAINVLKTGMVLQPSRESGIICEGFCLSESQYGMRYLFVVGDGDSSVMANLHSSVLYGIFVQIIECTNHACKAYRSRLEQLVKDRPQYLGRGGLTKSIIQHLTVGARIAIPYHSKDKNVAQLREDLRNGPSHVLGDHHKCGAYFCNQLSNARDTDDDTEMISLSLENNESNATIVDTLEAIIVSEIQDSVITEEMEVDA</sequence>
<dbReference type="InParanoid" id="A0A1X7VJA9"/>
<feature type="domain" description="Mutator-like transposase" evidence="1">
    <location>
        <begin position="20"/>
        <end position="149"/>
    </location>
</feature>
<organism evidence="2">
    <name type="scientific">Amphimedon queenslandica</name>
    <name type="common">Sponge</name>
    <dbReference type="NCBI Taxonomy" id="400682"/>
    <lineage>
        <taxon>Eukaryota</taxon>
        <taxon>Metazoa</taxon>
        <taxon>Porifera</taxon>
        <taxon>Demospongiae</taxon>
        <taxon>Heteroscleromorpha</taxon>
        <taxon>Haplosclerida</taxon>
        <taxon>Niphatidae</taxon>
        <taxon>Amphimedon</taxon>
    </lineage>
</organism>
<dbReference type="Pfam" id="PF20700">
    <property type="entry name" value="Mutator"/>
    <property type="match status" value="1"/>
</dbReference>
<dbReference type="AlphaFoldDB" id="A0A1X7VJA9"/>
<dbReference type="InterPro" id="IPR049012">
    <property type="entry name" value="Mutator_transp_dom"/>
</dbReference>
<evidence type="ECO:0000313" key="2">
    <source>
        <dbReference type="EnsemblMetazoa" id="Aqu2.1.40436_001"/>
    </source>
</evidence>
<evidence type="ECO:0000259" key="1">
    <source>
        <dbReference type="Pfam" id="PF20700"/>
    </source>
</evidence>